<dbReference type="Proteomes" id="UP001249851">
    <property type="component" value="Unassembled WGS sequence"/>
</dbReference>
<reference evidence="2" key="1">
    <citation type="journal article" date="2023" name="G3 (Bethesda)">
        <title>Whole genome assembly and annotation of the endangered Caribbean coral Acropora cervicornis.</title>
        <authorList>
            <person name="Selwyn J.D."/>
            <person name="Vollmer S.V."/>
        </authorList>
    </citation>
    <scope>NUCLEOTIDE SEQUENCE</scope>
    <source>
        <strain evidence="2">K2</strain>
    </source>
</reference>
<proteinExistence type="predicted"/>
<reference evidence="2" key="2">
    <citation type="journal article" date="2023" name="Science">
        <title>Genomic signatures of disease resistance in endangered staghorn corals.</title>
        <authorList>
            <person name="Vollmer S.V."/>
            <person name="Selwyn J.D."/>
            <person name="Despard B.A."/>
            <person name="Roesel C.L."/>
        </authorList>
    </citation>
    <scope>NUCLEOTIDE SEQUENCE</scope>
    <source>
        <strain evidence="2">K2</strain>
    </source>
</reference>
<sequence>MLVRKVLSSVLLLLICWKTADGSPPGCINFDFEKGNLDGWTKSGTAFNYQPTYGDNSRARRSQPANLQGKWYIGTFEKRPNPRVRAGTVQRDAPKGTLTSQRFKIVGPYIDFLIGGGCNIHYSRVELVIEGRGVVLRTKGYCRETMRRQRWNVRTYNGRYGFIRLVDYGSGTWGHINFDDLRGNIRCE</sequence>
<dbReference type="GO" id="GO:0016787">
    <property type="term" value="F:hydrolase activity"/>
    <property type="evidence" value="ECO:0007669"/>
    <property type="project" value="UniProtKB-KW"/>
</dbReference>
<evidence type="ECO:0000313" key="3">
    <source>
        <dbReference type="Proteomes" id="UP001249851"/>
    </source>
</evidence>
<evidence type="ECO:0000313" key="2">
    <source>
        <dbReference type="EMBL" id="KAK2554616.1"/>
    </source>
</evidence>
<feature type="non-terminal residue" evidence="2">
    <location>
        <position position="1"/>
    </location>
</feature>
<evidence type="ECO:0000256" key="1">
    <source>
        <dbReference type="SAM" id="SignalP"/>
    </source>
</evidence>
<feature type="signal peptide" evidence="1">
    <location>
        <begin position="1"/>
        <end position="22"/>
    </location>
</feature>
<accession>A0AAD9Q5A9</accession>
<keyword evidence="1" id="KW-0732">Signal</keyword>
<name>A0AAD9Q5A9_ACRCE</name>
<comment type="caution">
    <text evidence="2">The sequence shown here is derived from an EMBL/GenBank/DDBJ whole genome shotgun (WGS) entry which is preliminary data.</text>
</comment>
<organism evidence="2 3">
    <name type="scientific">Acropora cervicornis</name>
    <name type="common">Staghorn coral</name>
    <dbReference type="NCBI Taxonomy" id="6130"/>
    <lineage>
        <taxon>Eukaryota</taxon>
        <taxon>Metazoa</taxon>
        <taxon>Cnidaria</taxon>
        <taxon>Anthozoa</taxon>
        <taxon>Hexacorallia</taxon>
        <taxon>Scleractinia</taxon>
        <taxon>Astrocoeniina</taxon>
        <taxon>Acroporidae</taxon>
        <taxon>Acropora</taxon>
    </lineage>
</organism>
<dbReference type="EMBL" id="JARQWQ010000068">
    <property type="protein sequence ID" value="KAK2554616.1"/>
    <property type="molecule type" value="Genomic_DNA"/>
</dbReference>
<keyword evidence="2" id="KW-0378">Hydrolase</keyword>
<feature type="chain" id="PRO_5041958700" evidence="1">
    <location>
        <begin position="23"/>
        <end position="188"/>
    </location>
</feature>
<protein>
    <submittedName>
        <fullName evidence="2">Glycosyl hydrolase ecdE</fullName>
    </submittedName>
</protein>
<keyword evidence="3" id="KW-1185">Reference proteome</keyword>
<dbReference type="AlphaFoldDB" id="A0AAD9Q5A9"/>
<gene>
    <name evidence="2" type="ORF">P5673_023846</name>
</gene>